<dbReference type="CDD" id="cd00093">
    <property type="entry name" value="HTH_XRE"/>
    <property type="match status" value="1"/>
</dbReference>
<dbReference type="Proteomes" id="UP000192599">
    <property type="component" value="Unassembled WGS sequence"/>
</dbReference>
<dbReference type="InterPro" id="IPR001387">
    <property type="entry name" value="Cro/C1-type_HTH"/>
</dbReference>
<proteinExistence type="predicted"/>
<feature type="domain" description="HTH cro/C1-type" evidence="2">
    <location>
        <begin position="16"/>
        <end position="63"/>
    </location>
</feature>
<accession>A0A1V9VAD2</accession>
<dbReference type="PROSITE" id="PS50943">
    <property type="entry name" value="HTH_CROC1"/>
    <property type="match status" value="1"/>
</dbReference>
<evidence type="ECO:0000256" key="1">
    <source>
        <dbReference type="ARBA" id="ARBA00023125"/>
    </source>
</evidence>
<dbReference type="InterPro" id="IPR013430">
    <property type="entry name" value="Toxin_antidote_HigA"/>
</dbReference>
<protein>
    <recommendedName>
        <fullName evidence="2">HTH cro/C1-type domain-containing protein</fullName>
    </recommendedName>
</protein>
<dbReference type="SUPFAM" id="SSF47413">
    <property type="entry name" value="lambda repressor-like DNA-binding domains"/>
    <property type="match status" value="1"/>
</dbReference>
<dbReference type="Gene3D" id="1.10.260.40">
    <property type="entry name" value="lambda repressor-like DNA-binding domains"/>
    <property type="match status" value="1"/>
</dbReference>
<dbReference type="GO" id="GO:0003677">
    <property type="term" value="F:DNA binding"/>
    <property type="evidence" value="ECO:0007669"/>
    <property type="project" value="UniProtKB-KW"/>
</dbReference>
<keyword evidence="1" id="KW-0238">DNA-binding</keyword>
<evidence type="ECO:0000313" key="3">
    <source>
        <dbReference type="EMBL" id="OQR41070.1"/>
    </source>
</evidence>
<dbReference type="InterPro" id="IPR010982">
    <property type="entry name" value="Lambda_DNA-bd_dom_sf"/>
</dbReference>
<evidence type="ECO:0000313" key="4">
    <source>
        <dbReference type="Proteomes" id="UP000192599"/>
    </source>
</evidence>
<dbReference type="RefSeq" id="WP_066358987.1">
    <property type="nucleotide sequence ID" value="NZ_JAODCB010000001.1"/>
</dbReference>
<reference evidence="3 4" key="1">
    <citation type="submission" date="2017-04" db="EMBL/GenBank/DDBJ databases">
        <title>Accumulation and expression of multiple antibiotic resistance genes in Arcobacter cryaerophilus that thrives in sewage.</title>
        <authorList>
            <person name="Millar J.A."/>
            <person name="Raghavan R."/>
        </authorList>
    </citation>
    <scope>NUCLEOTIDE SEQUENCE [LARGE SCALE GENOMIC DNA]</scope>
    <source>
        <strain evidence="3 4">AZT-1</strain>
    </source>
</reference>
<organism evidence="3 4">
    <name type="scientific">Aliarcobacter cryaerophilus</name>
    <dbReference type="NCBI Taxonomy" id="28198"/>
    <lineage>
        <taxon>Bacteria</taxon>
        <taxon>Pseudomonadati</taxon>
        <taxon>Campylobacterota</taxon>
        <taxon>Epsilonproteobacteria</taxon>
        <taxon>Campylobacterales</taxon>
        <taxon>Arcobacteraceae</taxon>
        <taxon>Aliarcobacter</taxon>
    </lineage>
</organism>
<evidence type="ECO:0000259" key="2">
    <source>
        <dbReference type="PROSITE" id="PS50943"/>
    </source>
</evidence>
<dbReference type="EMBL" id="LNTC01000113">
    <property type="protein sequence ID" value="OQR41070.1"/>
    <property type="molecule type" value="Genomic_DNA"/>
</dbReference>
<dbReference type="SMART" id="SM00530">
    <property type="entry name" value="HTH_XRE"/>
    <property type="match status" value="1"/>
</dbReference>
<name>A0A1V9VAD2_9BACT</name>
<dbReference type="PANTHER" id="PTHR36924:SF1">
    <property type="entry name" value="ANTITOXIN HIGA-1"/>
    <property type="match status" value="1"/>
</dbReference>
<dbReference type="PANTHER" id="PTHR36924">
    <property type="entry name" value="ANTITOXIN HIGA-1"/>
    <property type="match status" value="1"/>
</dbReference>
<gene>
    <name evidence="3" type="ORF">AS859_07870</name>
</gene>
<dbReference type="Pfam" id="PF13443">
    <property type="entry name" value="HTH_26"/>
    <property type="match status" value="1"/>
</dbReference>
<sequence length="190" mass="23062">MIAPIDFIKEKYIEPNKITQDKLCEILQIGKKTISELYQKKRGFTIHTAKKFAKFFDLKPEFILLKQMEYDLSLDKENYDFIKPYNKFLEEEKKISIAKWILSIINNSISDQRLHYTLDDLYNIFSKPTTDKKYQYAITTIFNEVNYDDVIKYCEIFNIDKTNLKTVYEYYKDQYNAKEISEYEWLFKQF</sequence>
<comment type="caution">
    <text evidence="3">The sequence shown here is derived from an EMBL/GenBank/DDBJ whole genome shotgun (WGS) entry which is preliminary data.</text>
</comment>
<dbReference type="AlphaFoldDB" id="A0A1V9VAD2"/>